<proteinExistence type="predicted"/>
<evidence type="ECO:0000313" key="1">
    <source>
        <dbReference type="EMBL" id="KAA1255135.1"/>
    </source>
</evidence>
<name>A0A5B1C505_VIBCL</name>
<gene>
    <name evidence="1" type="ORF">F0M16_07915</name>
</gene>
<evidence type="ECO:0008006" key="3">
    <source>
        <dbReference type="Google" id="ProtNLM"/>
    </source>
</evidence>
<comment type="caution">
    <text evidence="1">The sequence shown here is derived from an EMBL/GenBank/DDBJ whole genome shotgun (WGS) entry which is preliminary data.</text>
</comment>
<accession>A0A5B1C505</accession>
<dbReference type="EMBL" id="VUAA01000007">
    <property type="protein sequence ID" value="KAA1255135.1"/>
    <property type="molecule type" value="Genomic_DNA"/>
</dbReference>
<protein>
    <recommendedName>
        <fullName evidence="3">DNA replication terminus site-binding protein</fullName>
    </recommendedName>
</protein>
<dbReference type="AlphaFoldDB" id="A0A5B1C505"/>
<sequence length="279" mass="31860">MSFSELSIRFKKCFNDILFLSDLVIKSVDEESVILPEFENHISGIGFLTSALNDYWHSGEGDARFTSCHVGIVLANRQTIQYLNILNKKKVEFHQLYNSLNEISKLEMDNFLITLCKSGAIHARLSRLGLRRIHTKQVYRHIYSVDGNVKSVAYSHYKRGKSIVKYDKEKAEADLIALNKSQPPHIKIQLEKLYQHPSSIPLVQVRTNAPTIKANIFFEDVTAPLTIKTKMPIFMHSTGDFKVSFAPSMKNRNVSTRSDSTIEPEPFLPSISVYRKIKP</sequence>
<dbReference type="Proteomes" id="UP000323225">
    <property type="component" value="Unassembled WGS sequence"/>
</dbReference>
<organism evidence="1 2">
    <name type="scientific">Vibrio cholerae</name>
    <dbReference type="NCBI Taxonomy" id="666"/>
    <lineage>
        <taxon>Bacteria</taxon>
        <taxon>Pseudomonadati</taxon>
        <taxon>Pseudomonadota</taxon>
        <taxon>Gammaproteobacteria</taxon>
        <taxon>Vibrionales</taxon>
        <taxon>Vibrionaceae</taxon>
        <taxon>Vibrio</taxon>
    </lineage>
</organism>
<reference evidence="1 2" key="1">
    <citation type="submission" date="2019-09" db="EMBL/GenBank/DDBJ databases">
        <authorList>
            <person name="Kritzky A."/>
            <person name="Schelkanova E.Y."/>
            <person name="Alkhova Z.V."/>
            <person name="Smirnova N.I."/>
        </authorList>
    </citation>
    <scope>NUCLEOTIDE SEQUENCE [LARGE SCALE GENOMIC DNA]</scope>
    <source>
        <strain evidence="1 2">M1526</strain>
    </source>
</reference>
<evidence type="ECO:0000313" key="2">
    <source>
        <dbReference type="Proteomes" id="UP000323225"/>
    </source>
</evidence>